<organism evidence="2 3">
    <name type="scientific">Salipaludibacillus agaradhaerens</name>
    <name type="common">Bacillus agaradhaerens</name>
    <dbReference type="NCBI Taxonomy" id="76935"/>
    <lineage>
        <taxon>Bacteria</taxon>
        <taxon>Bacillati</taxon>
        <taxon>Bacillota</taxon>
        <taxon>Bacilli</taxon>
        <taxon>Bacillales</taxon>
        <taxon>Bacillaceae</taxon>
    </lineage>
</organism>
<proteinExistence type="predicted"/>
<evidence type="ECO:0000313" key="3">
    <source>
        <dbReference type="Proteomes" id="UP001057753"/>
    </source>
</evidence>
<evidence type="ECO:0000259" key="1">
    <source>
        <dbReference type="PROSITE" id="PS51186"/>
    </source>
</evidence>
<dbReference type="PANTHER" id="PTHR13355:SF11">
    <property type="entry name" value="GLUCOSAMINE 6-PHOSPHATE N-ACETYLTRANSFERASE"/>
    <property type="match status" value="1"/>
</dbReference>
<dbReference type="AlphaFoldDB" id="A0A9Q4B0Q3"/>
<evidence type="ECO:0000313" key="2">
    <source>
        <dbReference type="EMBL" id="MCR6095860.1"/>
    </source>
</evidence>
<dbReference type="InterPro" id="IPR039143">
    <property type="entry name" value="GNPNAT1-like"/>
</dbReference>
<keyword evidence="3" id="KW-1185">Reference proteome</keyword>
<comment type="caution">
    <text evidence="2">The sequence shown here is derived from an EMBL/GenBank/DDBJ whole genome shotgun (WGS) entry which is preliminary data.</text>
</comment>
<gene>
    <name evidence="2" type="ORF">HXA33_04825</name>
</gene>
<dbReference type="GO" id="GO:0004343">
    <property type="term" value="F:glucosamine 6-phosphate N-acetyltransferase activity"/>
    <property type="evidence" value="ECO:0007669"/>
    <property type="project" value="TreeGrafter"/>
</dbReference>
<accession>A0A9Q4B0Q3</accession>
<dbReference type="Pfam" id="PF13673">
    <property type="entry name" value="Acetyltransf_10"/>
    <property type="match status" value="1"/>
</dbReference>
<reference evidence="2" key="1">
    <citation type="submission" date="2020-06" db="EMBL/GenBank/DDBJ databases">
        <title>Insight into the genomes of haloalkaliphilic bacilli from Kenyan soda lakes.</title>
        <authorList>
            <person name="Mwirichia R."/>
            <person name="Villamizar G.C."/>
            <person name="Poehlein A."/>
            <person name="Mugweru J."/>
            <person name="Kipnyargis A."/>
            <person name="Kiplimo D."/>
            <person name="Orwa P."/>
            <person name="Daniel R."/>
        </authorList>
    </citation>
    <scope>NUCLEOTIDE SEQUENCE</scope>
    <source>
        <strain evidence="2">B1096_S55</strain>
    </source>
</reference>
<sequence length="151" mass="17321">MGKKQTEVFVANTEQQLEDVYRVRREVFVNEQGVPESIEIDDKEIDAVHFIVYVHNVPVGAGRFRMLEEVAKVERVCVLQEYRKHGVGALLMEKMEDVAKQKGVTKLSLNAQTHAEDFYKKAGYQTVSNTFYDAGILHVRMEKELKNNSCI</sequence>
<dbReference type="RefSeq" id="WP_257820601.1">
    <property type="nucleotide sequence ID" value="NZ_JABXYM010000001.1"/>
</dbReference>
<dbReference type="EMBL" id="JABXYM010000001">
    <property type="protein sequence ID" value="MCR6095860.1"/>
    <property type="molecule type" value="Genomic_DNA"/>
</dbReference>
<dbReference type="PROSITE" id="PS51186">
    <property type="entry name" value="GNAT"/>
    <property type="match status" value="1"/>
</dbReference>
<dbReference type="SUPFAM" id="SSF55729">
    <property type="entry name" value="Acyl-CoA N-acyltransferases (Nat)"/>
    <property type="match status" value="1"/>
</dbReference>
<feature type="domain" description="N-acetyltransferase" evidence="1">
    <location>
        <begin position="7"/>
        <end position="146"/>
    </location>
</feature>
<name>A0A9Q4B0Q3_SALAG</name>
<dbReference type="InterPro" id="IPR016181">
    <property type="entry name" value="Acyl_CoA_acyltransferase"/>
</dbReference>
<protein>
    <submittedName>
        <fullName evidence="2">GNAT family N-acetyltransferase</fullName>
    </submittedName>
</protein>
<dbReference type="CDD" id="cd04301">
    <property type="entry name" value="NAT_SF"/>
    <property type="match status" value="1"/>
</dbReference>
<dbReference type="InterPro" id="IPR000182">
    <property type="entry name" value="GNAT_dom"/>
</dbReference>
<dbReference type="Proteomes" id="UP001057753">
    <property type="component" value="Unassembled WGS sequence"/>
</dbReference>
<dbReference type="PANTHER" id="PTHR13355">
    <property type="entry name" value="GLUCOSAMINE 6-PHOSPHATE N-ACETYLTRANSFERASE"/>
    <property type="match status" value="1"/>
</dbReference>
<dbReference type="Gene3D" id="3.40.630.30">
    <property type="match status" value="1"/>
</dbReference>